<protein>
    <recommendedName>
        <fullName evidence="3">4Fe-4S Wbl-type domain-containing protein</fullName>
    </recommendedName>
</protein>
<name>A0ABU1UF17_9MICC</name>
<dbReference type="EMBL" id="JAVDVQ010000013">
    <property type="protein sequence ID" value="MDR7083753.1"/>
    <property type="molecule type" value="Genomic_DNA"/>
</dbReference>
<sequence length="115" mass="12534">MTETTTQDTPMLEDGGALELVRVPAWEMKFKRGENPDELAHLVCCRDLEWRKALCGFEETDPVILEEATTVCSMCVEAAGGPDGPIATGHCPIDNQLCPDSEDLSRIIAERTSGP</sequence>
<accession>A0ABU1UF17</accession>
<keyword evidence="2" id="KW-1185">Reference proteome</keyword>
<dbReference type="RefSeq" id="WP_310059023.1">
    <property type="nucleotide sequence ID" value="NZ_JAVDVQ010000013.1"/>
</dbReference>
<evidence type="ECO:0000313" key="2">
    <source>
        <dbReference type="Proteomes" id="UP001252243"/>
    </source>
</evidence>
<reference evidence="1 2" key="1">
    <citation type="submission" date="2023-07" db="EMBL/GenBank/DDBJ databases">
        <title>Sorghum-associated microbial communities from plants grown in Nebraska, USA.</title>
        <authorList>
            <person name="Schachtman D."/>
        </authorList>
    </citation>
    <scope>NUCLEOTIDE SEQUENCE [LARGE SCALE GENOMIC DNA]</scope>
    <source>
        <strain evidence="1 2">BE167</strain>
    </source>
</reference>
<gene>
    <name evidence="1" type="ORF">J2X01_003048</name>
</gene>
<dbReference type="Proteomes" id="UP001252243">
    <property type="component" value="Unassembled WGS sequence"/>
</dbReference>
<proteinExistence type="predicted"/>
<evidence type="ECO:0000313" key="1">
    <source>
        <dbReference type="EMBL" id="MDR7083753.1"/>
    </source>
</evidence>
<comment type="caution">
    <text evidence="1">The sequence shown here is derived from an EMBL/GenBank/DDBJ whole genome shotgun (WGS) entry which is preliminary data.</text>
</comment>
<organism evidence="1 2">
    <name type="scientific">Arthrobacter ginsengisoli</name>
    <dbReference type="NCBI Taxonomy" id="1356565"/>
    <lineage>
        <taxon>Bacteria</taxon>
        <taxon>Bacillati</taxon>
        <taxon>Actinomycetota</taxon>
        <taxon>Actinomycetes</taxon>
        <taxon>Micrococcales</taxon>
        <taxon>Micrococcaceae</taxon>
        <taxon>Arthrobacter</taxon>
    </lineage>
</organism>
<evidence type="ECO:0008006" key="3">
    <source>
        <dbReference type="Google" id="ProtNLM"/>
    </source>
</evidence>